<dbReference type="Pfam" id="PF00581">
    <property type="entry name" value="Rhodanese"/>
    <property type="match status" value="2"/>
</dbReference>
<dbReference type="RefSeq" id="WP_152887621.1">
    <property type="nucleotide sequence ID" value="NZ_WHJC01000019.1"/>
</dbReference>
<dbReference type="CDD" id="cd01449">
    <property type="entry name" value="TST_Repeat_2"/>
    <property type="match status" value="1"/>
</dbReference>
<protein>
    <recommendedName>
        <fullName evidence="1">thiosulfate sulfurtransferase</fullName>
        <ecNumber evidence="1">2.8.1.1</ecNumber>
    </recommendedName>
</protein>
<dbReference type="EMBL" id="WHJC01000019">
    <property type="protein sequence ID" value="MPQ42730.1"/>
    <property type="molecule type" value="Genomic_DNA"/>
</dbReference>
<dbReference type="PROSITE" id="PS50206">
    <property type="entry name" value="RHODANESE_3"/>
    <property type="match status" value="2"/>
</dbReference>
<feature type="domain" description="Rhodanese" evidence="4">
    <location>
        <begin position="57"/>
        <end position="170"/>
    </location>
</feature>
<gene>
    <name evidence="5" type="ORF">GBZ86_03045</name>
</gene>
<dbReference type="EC" id="2.8.1.1" evidence="1"/>
<dbReference type="CDD" id="cd01448">
    <property type="entry name" value="TST_Repeat_1"/>
    <property type="match status" value="1"/>
</dbReference>
<evidence type="ECO:0000256" key="3">
    <source>
        <dbReference type="ARBA" id="ARBA00047549"/>
    </source>
</evidence>
<dbReference type="PROSITE" id="PS00380">
    <property type="entry name" value="RHODANESE_1"/>
    <property type="match status" value="1"/>
</dbReference>
<dbReference type="PANTHER" id="PTHR43855">
    <property type="entry name" value="THIOSULFATE SULFURTRANSFERASE"/>
    <property type="match status" value="1"/>
</dbReference>
<dbReference type="SMART" id="SM00450">
    <property type="entry name" value="RHOD"/>
    <property type="match status" value="2"/>
</dbReference>
<accession>A0A6I1MHW3</accession>
<evidence type="ECO:0000313" key="5">
    <source>
        <dbReference type="EMBL" id="MPQ42730.1"/>
    </source>
</evidence>
<evidence type="ECO:0000256" key="1">
    <source>
        <dbReference type="ARBA" id="ARBA00012245"/>
    </source>
</evidence>
<dbReference type="PROSITE" id="PS51257">
    <property type="entry name" value="PROKAR_LIPOPROTEIN"/>
    <property type="match status" value="1"/>
</dbReference>
<evidence type="ECO:0000256" key="2">
    <source>
        <dbReference type="ARBA" id="ARBA00022737"/>
    </source>
</evidence>
<dbReference type="Gene3D" id="3.40.250.10">
    <property type="entry name" value="Rhodanese-like domain"/>
    <property type="match status" value="2"/>
</dbReference>
<feature type="domain" description="Rhodanese" evidence="4">
    <location>
        <begin position="199"/>
        <end position="311"/>
    </location>
</feature>
<sequence length="312" mass="34734">MKLKKSILFILALTIFTTLLIGCIKKQGGDKEGSTATSKEYNDNGYLVSIDWLEKNKDNNVVILDGRSKKDYDKGHIPGAINVPWQDLANIKGKAGDIGWGIALDKENLSRKLGELGIDENTIVVTYAKKENGWGEDGRLAWQLKNAGINTKMLNGGFDLWQAQGKEISKDVPTINSKILDINKIDESKTITTEELKKNLSEYKIIDSRTNKEYGGATKFGEAVGGHIKGAISFPFDQVYNKDGTVKSEEELIKIFENAGINKNDNIVIYCTAGIRSAYLTEILKMLGYPNVRNYDASYYEWATTNSDLIEK</sequence>
<dbReference type="PANTHER" id="PTHR43855:SF1">
    <property type="entry name" value="THIOSULFATE SULFURTRANSFERASE"/>
    <property type="match status" value="1"/>
</dbReference>
<organism evidence="5 6">
    <name type="scientific">Clostridium tarantellae</name>
    <dbReference type="NCBI Taxonomy" id="39493"/>
    <lineage>
        <taxon>Bacteria</taxon>
        <taxon>Bacillati</taxon>
        <taxon>Bacillota</taxon>
        <taxon>Clostridia</taxon>
        <taxon>Eubacteriales</taxon>
        <taxon>Clostridiaceae</taxon>
        <taxon>Clostridium</taxon>
    </lineage>
</organism>
<dbReference type="InterPro" id="IPR001763">
    <property type="entry name" value="Rhodanese-like_dom"/>
</dbReference>
<dbReference type="InterPro" id="IPR036873">
    <property type="entry name" value="Rhodanese-like_dom_sf"/>
</dbReference>
<evidence type="ECO:0000313" key="6">
    <source>
        <dbReference type="Proteomes" id="UP000430345"/>
    </source>
</evidence>
<dbReference type="GO" id="GO:0004792">
    <property type="term" value="F:thiosulfate-cyanide sulfurtransferase activity"/>
    <property type="evidence" value="ECO:0007669"/>
    <property type="project" value="UniProtKB-EC"/>
</dbReference>
<keyword evidence="6" id="KW-1185">Reference proteome</keyword>
<dbReference type="OrthoDB" id="9770030at2"/>
<evidence type="ECO:0000259" key="4">
    <source>
        <dbReference type="PROSITE" id="PS50206"/>
    </source>
</evidence>
<comment type="caution">
    <text evidence="5">The sequence shown here is derived from an EMBL/GenBank/DDBJ whole genome shotgun (WGS) entry which is preliminary data.</text>
</comment>
<keyword evidence="2" id="KW-0677">Repeat</keyword>
<dbReference type="Proteomes" id="UP000430345">
    <property type="component" value="Unassembled WGS sequence"/>
</dbReference>
<reference evidence="5 6" key="1">
    <citation type="submission" date="2019-10" db="EMBL/GenBank/DDBJ databases">
        <title>The Genome Sequence of Clostridium tarantellae Isolated from Fish Brain.</title>
        <authorList>
            <person name="Bano L."/>
            <person name="Kiel M."/>
            <person name="Sales G."/>
            <person name="Doxey A.C."/>
            <person name="Mansfield M.J."/>
            <person name="Schiavone M."/>
            <person name="Rossetto O."/>
            <person name="Pirazzini M."/>
            <person name="Dobrindt U."/>
            <person name="Montecucco C."/>
        </authorList>
    </citation>
    <scope>NUCLEOTIDE SEQUENCE [LARGE SCALE GENOMIC DNA]</scope>
    <source>
        <strain evidence="5 6">DSM 3997</strain>
    </source>
</reference>
<comment type="catalytic activity">
    <reaction evidence="3">
        <text>thiosulfate + hydrogen cyanide = thiocyanate + sulfite + 2 H(+)</text>
        <dbReference type="Rhea" id="RHEA:16881"/>
        <dbReference type="ChEBI" id="CHEBI:15378"/>
        <dbReference type="ChEBI" id="CHEBI:17359"/>
        <dbReference type="ChEBI" id="CHEBI:18022"/>
        <dbReference type="ChEBI" id="CHEBI:18407"/>
        <dbReference type="ChEBI" id="CHEBI:33542"/>
        <dbReference type="EC" id="2.8.1.1"/>
    </reaction>
</comment>
<dbReference type="AlphaFoldDB" id="A0A6I1MHW3"/>
<dbReference type="InterPro" id="IPR051126">
    <property type="entry name" value="Thiosulfate_sulfurtransferase"/>
</dbReference>
<dbReference type="InterPro" id="IPR001307">
    <property type="entry name" value="Thiosulphate_STrfase_CS"/>
</dbReference>
<name>A0A6I1MHW3_9CLOT</name>
<dbReference type="SUPFAM" id="SSF52821">
    <property type="entry name" value="Rhodanese/Cell cycle control phosphatase"/>
    <property type="match status" value="2"/>
</dbReference>
<keyword evidence="5" id="KW-0808">Transferase</keyword>
<proteinExistence type="predicted"/>